<feature type="coiled-coil region" evidence="1">
    <location>
        <begin position="52"/>
        <end position="86"/>
    </location>
</feature>
<organism evidence="2 3">
    <name type="scientific">Spirosoma agri</name>
    <dbReference type="NCBI Taxonomy" id="1987381"/>
    <lineage>
        <taxon>Bacteria</taxon>
        <taxon>Pseudomonadati</taxon>
        <taxon>Bacteroidota</taxon>
        <taxon>Cytophagia</taxon>
        <taxon>Cytophagales</taxon>
        <taxon>Cytophagaceae</taxon>
        <taxon>Spirosoma</taxon>
    </lineage>
</organism>
<gene>
    <name evidence="2" type="ORF">GK091_21590</name>
</gene>
<dbReference type="RefSeq" id="WP_164041945.1">
    <property type="nucleotide sequence ID" value="NZ_JAAGNZ010000002.1"/>
</dbReference>
<sequence>MKKIDNQSLLGCIESCFMLSMDDRLTLKQQKKMNALGKQLRGNLLNLLTAQFNDDVKQVDSANQQLQQLNTQLADTQAAIARLNDTIATAASVVKALDKLLLLAVSFI</sequence>
<evidence type="ECO:0000313" key="2">
    <source>
        <dbReference type="EMBL" id="NEU69496.1"/>
    </source>
</evidence>
<keyword evidence="3" id="KW-1185">Reference proteome</keyword>
<dbReference type="EMBL" id="JAAGNZ010000002">
    <property type="protein sequence ID" value="NEU69496.1"/>
    <property type="molecule type" value="Genomic_DNA"/>
</dbReference>
<accession>A0A6M0IMF6</accession>
<dbReference type="AlphaFoldDB" id="A0A6M0IMF6"/>
<proteinExistence type="predicted"/>
<keyword evidence="1" id="KW-0175">Coiled coil</keyword>
<protein>
    <submittedName>
        <fullName evidence="2">Uncharacterized protein</fullName>
    </submittedName>
</protein>
<dbReference type="Proteomes" id="UP000477386">
    <property type="component" value="Unassembled WGS sequence"/>
</dbReference>
<evidence type="ECO:0000256" key="1">
    <source>
        <dbReference type="SAM" id="Coils"/>
    </source>
</evidence>
<reference evidence="2 3" key="1">
    <citation type="submission" date="2020-02" db="EMBL/GenBank/DDBJ databases">
        <title>Draft genome sequence of two Spirosoma agri KCTC 52727 and Spirosoma terrae KCTC 52035.</title>
        <authorList>
            <person name="Rojas J."/>
            <person name="Ambika Manirajan B."/>
            <person name="Ratering S."/>
            <person name="Suarez C."/>
            <person name="Schnell S."/>
        </authorList>
    </citation>
    <scope>NUCLEOTIDE SEQUENCE [LARGE SCALE GENOMIC DNA]</scope>
    <source>
        <strain evidence="2 3">KCTC 52727</strain>
    </source>
</reference>
<comment type="caution">
    <text evidence="2">The sequence shown here is derived from an EMBL/GenBank/DDBJ whole genome shotgun (WGS) entry which is preliminary data.</text>
</comment>
<evidence type="ECO:0000313" key="3">
    <source>
        <dbReference type="Proteomes" id="UP000477386"/>
    </source>
</evidence>
<name>A0A6M0IMF6_9BACT</name>